<dbReference type="GeneID" id="85356270"/>
<feature type="chain" id="PRO_5041280324" description="Secreted protein" evidence="2">
    <location>
        <begin position="24"/>
        <end position="92"/>
    </location>
</feature>
<dbReference type="Proteomes" id="UP001175211">
    <property type="component" value="Unassembled WGS sequence"/>
</dbReference>
<reference evidence="3" key="1">
    <citation type="submission" date="2023-06" db="EMBL/GenBank/DDBJ databases">
        <authorList>
            <consortium name="Lawrence Berkeley National Laboratory"/>
            <person name="Ahrendt S."/>
            <person name="Sahu N."/>
            <person name="Indic B."/>
            <person name="Wong-Bajracharya J."/>
            <person name="Merenyi Z."/>
            <person name="Ke H.-M."/>
            <person name="Monk M."/>
            <person name="Kocsube S."/>
            <person name="Drula E."/>
            <person name="Lipzen A."/>
            <person name="Balint B."/>
            <person name="Henrissat B."/>
            <person name="Andreopoulos B."/>
            <person name="Martin F.M."/>
            <person name="Harder C.B."/>
            <person name="Rigling D."/>
            <person name="Ford K.L."/>
            <person name="Foster G.D."/>
            <person name="Pangilinan J."/>
            <person name="Papanicolaou A."/>
            <person name="Barry K."/>
            <person name="LaButti K."/>
            <person name="Viragh M."/>
            <person name="Koriabine M."/>
            <person name="Yan M."/>
            <person name="Riley R."/>
            <person name="Champramary S."/>
            <person name="Plett K.L."/>
            <person name="Tsai I.J."/>
            <person name="Slot J."/>
            <person name="Sipos G."/>
            <person name="Plett J."/>
            <person name="Nagy L.G."/>
            <person name="Grigoriev I.V."/>
        </authorList>
    </citation>
    <scope>NUCLEOTIDE SEQUENCE</scope>
    <source>
        <strain evidence="3">CCBAS 213</strain>
    </source>
</reference>
<evidence type="ECO:0008006" key="5">
    <source>
        <dbReference type="Google" id="ProtNLM"/>
    </source>
</evidence>
<feature type="region of interest" description="Disordered" evidence="1">
    <location>
        <begin position="71"/>
        <end position="92"/>
    </location>
</feature>
<keyword evidence="2" id="KW-0732">Signal</keyword>
<name>A0AA39TN31_ARMTA</name>
<proteinExistence type="predicted"/>
<feature type="signal peptide" evidence="2">
    <location>
        <begin position="1"/>
        <end position="23"/>
    </location>
</feature>
<keyword evidence="4" id="KW-1185">Reference proteome</keyword>
<evidence type="ECO:0000313" key="3">
    <source>
        <dbReference type="EMBL" id="KAK0460483.1"/>
    </source>
</evidence>
<sequence length="92" mass="9394">MVNVFVGVVMPLVLGMSVHIVGAAVVGTGAAHGGAACWSTDVTPVHFSGSPGCVGCVGCANLRKCMCRHHEGERNDGNSVDVEEHSDGIEFG</sequence>
<gene>
    <name evidence="3" type="ORF">EV420DRAFT_1532371</name>
</gene>
<protein>
    <recommendedName>
        <fullName evidence="5">Secreted protein</fullName>
    </recommendedName>
</protein>
<evidence type="ECO:0000313" key="4">
    <source>
        <dbReference type="Proteomes" id="UP001175211"/>
    </source>
</evidence>
<accession>A0AA39TN31</accession>
<evidence type="ECO:0000256" key="2">
    <source>
        <dbReference type="SAM" id="SignalP"/>
    </source>
</evidence>
<dbReference type="RefSeq" id="XP_060332522.1">
    <property type="nucleotide sequence ID" value="XM_060472722.1"/>
</dbReference>
<organism evidence="3 4">
    <name type="scientific">Armillaria tabescens</name>
    <name type="common">Ringless honey mushroom</name>
    <name type="synonym">Agaricus tabescens</name>
    <dbReference type="NCBI Taxonomy" id="1929756"/>
    <lineage>
        <taxon>Eukaryota</taxon>
        <taxon>Fungi</taxon>
        <taxon>Dikarya</taxon>
        <taxon>Basidiomycota</taxon>
        <taxon>Agaricomycotina</taxon>
        <taxon>Agaricomycetes</taxon>
        <taxon>Agaricomycetidae</taxon>
        <taxon>Agaricales</taxon>
        <taxon>Marasmiineae</taxon>
        <taxon>Physalacriaceae</taxon>
        <taxon>Desarmillaria</taxon>
    </lineage>
</organism>
<dbReference type="AlphaFoldDB" id="A0AA39TN31"/>
<comment type="caution">
    <text evidence="3">The sequence shown here is derived from an EMBL/GenBank/DDBJ whole genome shotgun (WGS) entry which is preliminary data.</text>
</comment>
<dbReference type="EMBL" id="JAUEPS010000012">
    <property type="protein sequence ID" value="KAK0460483.1"/>
    <property type="molecule type" value="Genomic_DNA"/>
</dbReference>
<evidence type="ECO:0000256" key="1">
    <source>
        <dbReference type="SAM" id="MobiDB-lite"/>
    </source>
</evidence>